<evidence type="ECO:0000256" key="16">
    <source>
        <dbReference type="SAM" id="MobiDB-lite"/>
    </source>
</evidence>
<dbReference type="AlphaFoldDB" id="A0AAX6S5J9"/>
<dbReference type="InterPro" id="IPR016186">
    <property type="entry name" value="C-type_lectin-like/link_sf"/>
</dbReference>
<evidence type="ECO:0000256" key="14">
    <source>
        <dbReference type="ARBA" id="ARBA00045618"/>
    </source>
</evidence>
<keyword evidence="3" id="KW-0399">Innate immunity</keyword>
<reference evidence="19" key="1">
    <citation type="submission" date="2025-08" db="UniProtKB">
        <authorList>
            <consortium name="RefSeq"/>
        </authorList>
    </citation>
    <scope>IDENTIFICATION</scope>
</reference>
<evidence type="ECO:0000256" key="5">
    <source>
        <dbReference type="ARBA" id="ARBA00022729"/>
    </source>
</evidence>
<organism evidence="18 19">
    <name type="scientific">Heterocephalus glaber</name>
    <name type="common">Naked mole rat</name>
    <dbReference type="NCBI Taxonomy" id="10181"/>
    <lineage>
        <taxon>Eukaryota</taxon>
        <taxon>Metazoa</taxon>
        <taxon>Chordata</taxon>
        <taxon>Craniata</taxon>
        <taxon>Vertebrata</taxon>
        <taxon>Euteleostomi</taxon>
        <taxon>Mammalia</taxon>
        <taxon>Eutheria</taxon>
        <taxon>Euarchontoglires</taxon>
        <taxon>Glires</taxon>
        <taxon>Rodentia</taxon>
        <taxon>Hystricomorpha</taxon>
        <taxon>Bathyergidae</taxon>
        <taxon>Heterocephalus</taxon>
    </lineage>
</organism>
<dbReference type="Gene3D" id="3.10.100.10">
    <property type="entry name" value="Mannose-Binding Protein A, subunit A"/>
    <property type="match status" value="1"/>
</dbReference>
<evidence type="ECO:0000256" key="6">
    <source>
        <dbReference type="ARBA" id="ARBA00022734"/>
    </source>
</evidence>
<dbReference type="SMART" id="SM00034">
    <property type="entry name" value="CLECT"/>
    <property type="match status" value="1"/>
</dbReference>
<dbReference type="PANTHER" id="PTHR24024">
    <property type="entry name" value="PULMONARY SURFACTANT-ASSOCIATED PROTEIN A"/>
    <property type="match status" value="1"/>
</dbReference>
<feature type="compositionally biased region" description="Basic and acidic residues" evidence="16">
    <location>
        <begin position="104"/>
        <end position="113"/>
    </location>
</feature>
<dbReference type="Pfam" id="PF01391">
    <property type="entry name" value="Collagen"/>
    <property type="match status" value="1"/>
</dbReference>
<keyword evidence="6" id="KW-0430">Lectin</keyword>
<dbReference type="PROSITE" id="PS00615">
    <property type="entry name" value="C_TYPE_LECTIN_1"/>
    <property type="match status" value="1"/>
</dbReference>
<feature type="region of interest" description="Disordered" evidence="16">
    <location>
        <begin position="82"/>
        <end position="147"/>
    </location>
</feature>
<evidence type="ECO:0000256" key="7">
    <source>
        <dbReference type="ARBA" id="ARBA00022837"/>
    </source>
</evidence>
<keyword evidence="5" id="KW-0732">Signal</keyword>
<dbReference type="GO" id="GO:0005537">
    <property type="term" value="F:D-mannose binding"/>
    <property type="evidence" value="ECO:0007669"/>
    <property type="project" value="UniProtKB-KW"/>
</dbReference>
<evidence type="ECO:0000256" key="10">
    <source>
        <dbReference type="ARBA" id="ARBA00023119"/>
    </source>
</evidence>
<dbReference type="GeneID" id="101713454"/>
<dbReference type="SUPFAM" id="SSF56436">
    <property type="entry name" value="C-type lectin-like"/>
    <property type="match status" value="1"/>
</dbReference>
<dbReference type="GO" id="GO:0045087">
    <property type="term" value="P:innate immune response"/>
    <property type="evidence" value="ECO:0007669"/>
    <property type="project" value="UniProtKB-KW"/>
</dbReference>
<dbReference type="PANTHER" id="PTHR24024:SF14">
    <property type="entry name" value="COLLECTIN-11"/>
    <property type="match status" value="1"/>
</dbReference>
<keyword evidence="10" id="KW-0176">Collagen</keyword>
<evidence type="ECO:0000256" key="12">
    <source>
        <dbReference type="ARBA" id="ARBA00038195"/>
    </source>
</evidence>
<dbReference type="InterPro" id="IPR016187">
    <property type="entry name" value="CTDL_fold"/>
</dbReference>
<evidence type="ECO:0000313" key="19">
    <source>
        <dbReference type="RefSeq" id="XP_021102880.1"/>
    </source>
</evidence>
<comment type="function">
    <text evidence="14">Lectin that plays a role in innate immunity, apoptosis and embryogenesis. Calcium-dependent lectin that binds self and non-self glycoproteins presenting high mannose oligosaccharides with at least one terminal alpha-1,2-linked mannose epitope. Primarily recognizes the terminal disaccharide of the glycan. Also recognizes a subset of fucosylated glycans and lipopolysaccharides. Plays a role in innate immunity through its ability to bind non-self sugars presented by microorganisms and to activate the complement through the recruitment of MAPS1. Also plays a role in apoptosis through its ability to bind in a calcium-independent manner the DNA present at the surface of apoptotic cells and to activate the complement in response to this binding. Finally, plays a role in development, probably serving as a guidance cue during the migration of neural crest cells and other cell types during embryogenesis.</text>
</comment>
<dbReference type="InterPro" id="IPR001304">
    <property type="entry name" value="C-type_lectin-like"/>
</dbReference>
<dbReference type="FunFam" id="3.10.100.10:FF:000005">
    <property type="entry name" value="collectin-11 isoform X1"/>
    <property type="match status" value="1"/>
</dbReference>
<accession>A0AAX6S5J9</accession>
<feature type="compositionally biased region" description="Basic and acidic residues" evidence="16">
    <location>
        <begin position="83"/>
        <end position="92"/>
    </location>
</feature>
<evidence type="ECO:0000256" key="15">
    <source>
        <dbReference type="ARBA" id="ARBA00046592"/>
    </source>
</evidence>
<dbReference type="GO" id="GO:0005615">
    <property type="term" value="C:extracellular space"/>
    <property type="evidence" value="ECO:0007669"/>
    <property type="project" value="TreeGrafter"/>
</dbReference>
<comment type="similarity">
    <text evidence="12">Belongs to the COLEC10/COLEC11 family.</text>
</comment>
<keyword evidence="2" id="KW-0964">Secreted</keyword>
<keyword evidence="7" id="KW-0106">Calcium</keyword>
<evidence type="ECO:0000256" key="4">
    <source>
        <dbReference type="ARBA" id="ARBA00022723"/>
    </source>
</evidence>
<evidence type="ECO:0000256" key="1">
    <source>
        <dbReference type="ARBA" id="ARBA00004613"/>
    </source>
</evidence>
<evidence type="ECO:0000256" key="2">
    <source>
        <dbReference type="ARBA" id="ARBA00022525"/>
    </source>
</evidence>
<feature type="domain" description="C-type lectin" evidence="17">
    <location>
        <begin position="193"/>
        <end position="309"/>
    </location>
</feature>
<evidence type="ECO:0000256" key="9">
    <source>
        <dbReference type="ARBA" id="ARBA00023035"/>
    </source>
</evidence>
<dbReference type="CTD" id="78989"/>
<evidence type="ECO:0000256" key="13">
    <source>
        <dbReference type="ARBA" id="ARBA00040130"/>
    </source>
</evidence>
<dbReference type="GO" id="GO:0046872">
    <property type="term" value="F:metal ion binding"/>
    <property type="evidence" value="ECO:0007669"/>
    <property type="project" value="UniProtKB-KW"/>
</dbReference>
<dbReference type="Pfam" id="PF00059">
    <property type="entry name" value="Lectin_C"/>
    <property type="match status" value="1"/>
</dbReference>
<dbReference type="InterPro" id="IPR008160">
    <property type="entry name" value="Collagen"/>
</dbReference>
<dbReference type="GO" id="GO:0005581">
    <property type="term" value="C:collagen trimer"/>
    <property type="evidence" value="ECO:0007669"/>
    <property type="project" value="UniProtKB-KW"/>
</dbReference>
<evidence type="ECO:0000259" key="17">
    <source>
        <dbReference type="PROSITE" id="PS50041"/>
    </source>
</evidence>
<evidence type="ECO:0000256" key="8">
    <source>
        <dbReference type="ARBA" id="ARBA00022859"/>
    </source>
</evidence>
<evidence type="ECO:0000256" key="11">
    <source>
        <dbReference type="ARBA" id="ARBA00023157"/>
    </source>
</evidence>
<protein>
    <recommendedName>
        <fullName evidence="13">Collectin-11</fullName>
    </recommendedName>
</protein>
<keyword evidence="11" id="KW-1015">Disulfide bond</keyword>
<keyword evidence="4" id="KW-0479">Metal-binding</keyword>
<dbReference type="PROSITE" id="PS50041">
    <property type="entry name" value="C_TYPE_LECTIN_2"/>
    <property type="match status" value="1"/>
</dbReference>
<gene>
    <name evidence="19" type="primary">Colec11</name>
</gene>
<proteinExistence type="inferred from homology"/>
<evidence type="ECO:0000313" key="18">
    <source>
        <dbReference type="Proteomes" id="UP000694906"/>
    </source>
</evidence>
<dbReference type="InterPro" id="IPR051077">
    <property type="entry name" value="Ca-dependent_lectin"/>
</dbReference>
<evidence type="ECO:0000256" key="3">
    <source>
        <dbReference type="ARBA" id="ARBA00022588"/>
    </source>
</evidence>
<dbReference type="CDD" id="cd03591">
    <property type="entry name" value="CLECT_collectin_like"/>
    <property type="match status" value="1"/>
</dbReference>
<keyword evidence="18" id="KW-1185">Reference proteome</keyword>
<comment type="subcellular location">
    <subcellularLocation>
        <location evidence="1">Secreted</location>
    </subcellularLocation>
</comment>
<sequence>MCEDDVLLSCPGWTSAFHPPASASQSAGITEVHAPAPAMKSDLALAGALLGLALLSLPPPARPQLAAEDACSVQILVPGLKGDLGEKGDKGAPGRPGRVGPTGEKGDPGDKGQKGVVGRHGKIGPIGAKGDKGEMGDVGPPGPNGEPGLPCECSQLRKAIGEMDNQVTQLTTELKFIKNALPSPAAVAGVRETDSKIYLLVKEEKRYADAQLACQGRGGTLGMPKDEAANGLMAAYLVQAGLARVFIGINDLEREGAFVYSDRSPMQTFSKWRSGEPNNAYDEEDCVEMVASGGWNDVACHITMYFMCEFDKESM</sequence>
<name>A0AAX6S5J9_HETGA</name>
<dbReference type="Proteomes" id="UP000694906">
    <property type="component" value="Unplaced"/>
</dbReference>
<dbReference type="RefSeq" id="XP_021102880.1">
    <property type="nucleotide sequence ID" value="XM_021247221.1"/>
</dbReference>
<keyword evidence="9" id="KW-0465">Mannose-binding</keyword>
<comment type="subunit">
    <text evidence="15">Homotrimer; disulfide-linked. Interacts with MASP1; probably triggers the lectin pathway of complement.</text>
</comment>
<dbReference type="InterPro" id="IPR033990">
    <property type="entry name" value="Collectin_CTLD"/>
</dbReference>
<dbReference type="InterPro" id="IPR018378">
    <property type="entry name" value="C-type_lectin_CS"/>
</dbReference>
<keyword evidence="8" id="KW-0391">Immunity</keyword>